<evidence type="ECO:0000313" key="4">
    <source>
        <dbReference type="Proteomes" id="UP000237822"/>
    </source>
</evidence>
<dbReference type="InterPro" id="IPR003477">
    <property type="entry name" value="PemK-like"/>
</dbReference>
<reference evidence="3 4" key="1">
    <citation type="submission" date="2018-03" db="EMBL/GenBank/DDBJ databases">
        <title>Genomic Encyclopedia of Archaeal and Bacterial Type Strains, Phase II (KMG-II): from individual species to whole genera.</title>
        <authorList>
            <person name="Goeker M."/>
        </authorList>
    </citation>
    <scope>NUCLEOTIDE SEQUENCE [LARGE SCALE GENOMIC DNA]</scope>
    <source>
        <strain evidence="3 4">ATCC BAA-1496</strain>
    </source>
</reference>
<sequence length="112" mass="12061">MPTSPELVPGAVHWAELDPSAGREQGGRRPVLVVASRGFLEVVDALALVVPVTSVDRGWPNHVALSGLGRASFAMTEQVRAVSRQRLHGRIGLASDAELTEVRRWLADFLGL</sequence>
<dbReference type="GO" id="GO:0004521">
    <property type="term" value="F:RNA endonuclease activity"/>
    <property type="evidence" value="ECO:0007669"/>
    <property type="project" value="TreeGrafter"/>
</dbReference>
<organism evidence="3 4">
    <name type="scientific">Knoellia remsis</name>
    <dbReference type="NCBI Taxonomy" id="407159"/>
    <lineage>
        <taxon>Bacteria</taxon>
        <taxon>Bacillati</taxon>
        <taxon>Actinomycetota</taxon>
        <taxon>Actinomycetes</taxon>
        <taxon>Micrococcales</taxon>
        <taxon>Intrasporangiaceae</taxon>
        <taxon>Knoellia</taxon>
    </lineage>
</organism>
<proteinExistence type="inferred from homology"/>
<accession>A0A2T0UTU2</accession>
<dbReference type="Gene3D" id="2.30.30.110">
    <property type="match status" value="1"/>
</dbReference>
<protein>
    <submittedName>
        <fullName evidence="3">mRNA interferase MazF</fullName>
    </submittedName>
</protein>
<dbReference type="InterPro" id="IPR011067">
    <property type="entry name" value="Plasmid_toxin/cell-grow_inhib"/>
</dbReference>
<dbReference type="EMBL" id="PVTI01000006">
    <property type="protein sequence ID" value="PRY61314.1"/>
    <property type="molecule type" value="Genomic_DNA"/>
</dbReference>
<keyword evidence="2" id="KW-1277">Toxin-antitoxin system</keyword>
<evidence type="ECO:0000313" key="3">
    <source>
        <dbReference type="EMBL" id="PRY61314.1"/>
    </source>
</evidence>
<evidence type="ECO:0000256" key="1">
    <source>
        <dbReference type="ARBA" id="ARBA00007521"/>
    </source>
</evidence>
<dbReference type="GO" id="GO:0016075">
    <property type="term" value="P:rRNA catabolic process"/>
    <property type="evidence" value="ECO:0007669"/>
    <property type="project" value="TreeGrafter"/>
</dbReference>
<dbReference type="AlphaFoldDB" id="A0A2T0UTU2"/>
<evidence type="ECO:0000256" key="2">
    <source>
        <dbReference type="ARBA" id="ARBA00022649"/>
    </source>
</evidence>
<comment type="similarity">
    <text evidence="1">Belongs to the PemK/MazF family.</text>
</comment>
<dbReference type="Proteomes" id="UP000237822">
    <property type="component" value="Unassembled WGS sequence"/>
</dbReference>
<dbReference type="Pfam" id="PF02452">
    <property type="entry name" value="PemK_toxin"/>
    <property type="match status" value="1"/>
</dbReference>
<dbReference type="RefSeq" id="WP_106296921.1">
    <property type="nucleotide sequence ID" value="NZ_PVTI01000006.1"/>
</dbReference>
<keyword evidence="4" id="KW-1185">Reference proteome</keyword>
<dbReference type="GO" id="GO:0003677">
    <property type="term" value="F:DNA binding"/>
    <property type="evidence" value="ECO:0007669"/>
    <property type="project" value="InterPro"/>
</dbReference>
<dbReference type="GO" id="GO:0006402">
    <property type="term" value="P:mRNA catabolic process"/>
    <property type="evidence" value="ECO:0007669"/>
    <property type="project" value="TreeGrafter"/>
</dbReference>
<comment type="caution">
    <text evidence="3">The sequence shown here is derived from an EMBL/GenBank/DDBJ whole genome shotgun (WGS) entry which is preliminary data.</text>
</comment>
<dbReference type="SUPFAM" id="SSF50118">
    <property type="entry name" value="Cell growth inhibitor/plasmid maintenance toxic component"/>
    <property type="match status" value="1"/>
</dbReference>
<dbReference type="OrthoDB" id="9808744at2"/>
<name>A0A2T0UTU2_9MICO</name>
<gene>
    <name evidence="3" type="ORF">BCF74_10662</name>
</gene>
<dbReference type="PANTHER" id="PTHR33988">
    <property type="entry name" value="ENDORIBONUCLEASE MAZF-RELATED"/>
    <property type="match status" value="1"/>
</dbReference>